<reference evidence="2" key="1">
    <citation type="submission" date="2013-06" db="EMBL/GenBank/DDBJ databases">
        <authorList>
            <person name="Zhao Q."/>
        </authorList>
    </citation>
    <scope>NUCLEOTIDE SEQUENCE</scope>
    <source>
        <strain evidence="2">cv. W1943</strain>
    </source>
</reference>
<dbReference type="HOGENOM" id="CLU_2816956_0_0_1"/>
<dbReference type="EnsemblPlants" id="ORUFI07G14920.1">
    <property type="protein sequence ID" value="ORUFI07G14920.1"/>
    <property type="gene ID" value="ORUFI07G14920"/>
</dbReference>
<evidence type="ECO:0000313" key="1">
    <source>
        <dbReference type="EnsemblPlants" id="ORUFI07G14920.1"/>
    </source>
</evidence>
<organism evidence="1 2">
    <name type="scientific">Oryza rufipogon</name>
    <name type="common">Brownbeard rice</name>
    <name type="synonym">Asian wild rice</name>
    <dbReference type="NCBI Taxonomy" id="4529"/>
    <lineage>
        <taxon>Eukaryota</taxon>
        <taxon>Viridiplantae</taxon>
        <taxon>Streptophyta</taxon>
        <taxon>Embryophyta</taxon>
        <taxon>Tracheophyta</taxon>
        <taxon>Spermatophyta</taxon>
        <taxon>Magnoliopsida</taxon>
        <taxon>Liliopsida</taxon>
        <taxon>Poales</taxon>
        <taxon>Poaceae</taxon>
        <taxon>BOP clade</taxon>
        <taxon>Oryzoideae</taxon>
        <taxon>Oryzeae</taxon>
        <taxon>Oryzinae</taxon>
        <taxon>Oryza</taxon>
    </lineage>
</organism>
<evidence type="ECO:0000313" key="2">
    <source>
        <dbReference type="Proteomes" id="UP000008022"/>
    </source>
</evidence>
<keyword evidence="2" id="KW-1185">Reference proteome</keyword>
<name>A0A0E0Q8D4_ORYRU</name>
<sequence length="67" mass="7424">MATVGVASDDMGEAAEGVEQRGFGNHLWRGVAAARGWRCRWVRVATREGEHALRHNSRWTMGGGFRV</sequence>
<dbReference type="Gramene" id="ORUFI07G14920.1">
    <property type="protein sequence ID" value="ORUFI07G14920.1"/>
    <property type="gene ID" value="ORUFI07G14920"/>
</dbReference>
<proteinExistence type="predicted"/>
<dbReference type="AlphaFoldDB" id="A0A0E0Q8D4"/>
<accession>A0A0E0Q8D4</accession>
<dbReference type="Proteomes" id="UP000008022">
    <property type="component" value="Unassembled WGS sequence"/>
</dbReference>
<reference evidence="1" key="2">
    <citation type="submission" date="2015-06" db="UniProtKB">
        <authorList>
            <consortium name="EnsemblPlants"/>
        </authorList>
    </citation>
    <scope>IDENTIFICATION</scope>
</reference>
<protein>
    <submittedName>
        <fullName evidence="1">Uncharacterized protein</fullName>
    </submittedName>
</protein>